<evidence type="ECO:0000313" key="1">
    <source>
        <dbReference type="Proteomes" id="UP000095282"/>
    </source>
</evidence>
<protein>
    <submittedName>
        <fullName evidence="2">Uncharacterized protein</fullName>
    </submittedName>
</protein>
<sequence>MVLSNLHFDTLINQKKVNQLLEIHIRRPKIEKRREREKIGQSSLPFHLSTLIRSKFDVSTSSNHNKPLNVSFPFGEYIER</sequence>
<dbReference type="Proteomes" id="UP000095282">
    <property type="component" value="Unplaced"/>
</dbReference>
<dbReference type="AlphaFoldDB" id="A0A1I7TEN4"/>
<dbReference type="WBParaSite" id="Csp11.Scaffold593.g5196.t1">
    <property type="protein sequence ID" value="Csp11.Scaffold593.g5196.t1"/>
    <property type="gene ID" value="Csp11.Scaffold593.g5196"/>
</dbReference>
<evidence type="ECO:0000313" key="2">
    <source>
        <dbReference type="WBParaSite" id="Csp11.Scaffold593.g5196.t1"/>
    </source>
</evidence>
<accession>A0A1I7TEN4</accession>
<reference evidence="2" key="1">
    <citation type="submission" date="2016-11" db="UniProtKB">
        <authorList>
            <consortium name="WormBaseParasite"/>
        </authorList>
    </citation>
    <scope>IDENTIFICATION</scope>
</reference>
<organism evidence="1 2">
    <name type="scientific">Caenorhabditis tropicalis</name>
    <dbReference type="NCBI Taxonomy" id="1561998"/>
    <lineage>
        <taxon>Eukaryota</taxon>
        <taxon>Metazoa</taxon>
        <taxon>Ecdysozoa</taxon>
        <taxon>Nematoda</taxon>
        <taxon>Chromadorea</taxon>
        <taxon>Rhabditida</taxon>
        <taxon>Rhabditina</taxon>
        <taxon>Rhabditomorpha</taxon>
        <taxon>Rhabditoidea</taxon>
        <taxon>Rhabditidae</taxon>
        <taxon>Peloderinae</taxon>
        <taxon>Caenorhabditis</taxon>
    </lineage>
</organism>
<proteinExistence type="predicted"/>
<name>A0A1I7TEN4_9PELO</name>
<keyword evidence="1" id="KW-1185">Reference proteome</keyword>